<evidence type="ECO:0000313" key="3">
    <source>
        <dbReference type="Proteomes" id="UP000233551"/>
    </source>
</evidence>
<comment type="caution">
    <text evidence="2">The sequence shown here is derived from an EMBL/GenBank/DDBJ whole genome shotgun (WGS) entry which is preliminary data.</text>
</comment>
<dbReference type="AlphaFoldDB" id="A0A2I0KVV6"/>
<dbReference type="InterPro" id="IPR001015">
    <property type="entry name" value="Ferrochelatase"/>
</dbReference>
<feature type="non-terminal residue" evidence="2">
    <location>
        <position position="166"/>
    </location>
</feature>
<dbReference type="PANTHER" id="PTHR11108">
    <property type="entry name" value="FERROCHELATASE"/>
    <property type="match status" value="1"/>
</dbReference>
<evidence type="ECO:0000313" key="2">
    <source>
        <dbReference type="EMBL" id="PKI72604.1"/>
    </source>
</evidence>
<keyword evidence="3" id="KW-1185">Reference proteome</keyword>
<name>A0A2I0KVV6_PUNGR</name>
<dbReference type="PANTHER" id="PTHR11108:SF1">
    <property type="entry name" value="FERROCHELATASE, MITOCHONDRIAL"/>
    <property type="match status" value="1"/>
</dbReference>
<protein>
    <recommendedName>
        <fullName evidence="4">Ferrochelatase</fullName>
    </recommendedName>
</protein>
<dbReference type="SUPFAM" id="SSF53800">
    <property type="entry name" value="Chelatase"/>
    <property type="match status" value="1"/>
</dbReference>
<accession>A0A2I0KVV6</accession>
<organism evidence="2 3">
    <name type="scientific">Punica granatum</name>
    <name type="common">Pomegranate</name>
    <dbReference type="NCBI Taxonomy" id="22663"/>
    <lineage>
        <taxon>Eukaryota</taxon>
        <taxon>Viridiplantae</taxon>
        <taxon>Streptophyta</taxon>
        <taxon>Embryophyta</taxon>
        <taxon>Tracheophyta</taxon>
        <taxon>Spermatophyta</taxon>
        <taxon>Magnoliopsida</taxon>
        <taxon>eudicotyledons</taxon>
        <taxon>Gunneridae</taxon>
        <taxon>Pentapetalae</taxon>
        <taxon>rosids</taxon>
        <taxon>malvids</taxon>
        <taxon>Myrtales</taxon>
        <taxon>Lythraceae</taxon>
        <taxon>Punica</taxon>
    </lineage>
</organism>
<dbReference type="GO" id="GO:0005739">
    <property type="term" value="C:mitochondrion"/>
    <property type="evidence" value="ECO:0007669"/>
    <property type="project" value="TreeGrafter"/>
</dbReference>
<proteinExistence type="inferred from homology"/>
<dbReference type="EMBL" id="PGOL01000319">
    <property type="protein sequence ID" value="PKI72604.1"/>
    <property type="molecule type" value="Genomic_DNA"/>
</dbReference>
<evidence type="ECO:0008006" key="4">
    <source>
        <dbReference type="Google" id="ProtNLM"/>
    </source>
</evidence>
<dbReference type="Proteomes" id="UP000233551">
    <property type="component" value="Unassembled WGS sequence"/>
</dbReference>
<dbReference type="Gene3D" id="3.40.50.1400">
    <property type="match status" value="1"/>
</dbReference>
<dbReference type="GO" id="GO:0004325">
    <property type="term" value="F:ferrochelatase activity"/>
    <property type="evidence" value="ECO:0007669"/>
    <property type="project" value="InterPro"/>
</dbReference>
<comment type="similarity">
    <text evidence="1">Belongs to the ferrochelatase family.</text>
</comment>
<dbReference type="GO" id="GO:0006783">
    <property type="term" value="P:heme biosynthetic process"/>
    <property type="evidence" value="ECO:0007669"/>
    <property type="project" value="InterPro"/>
</dbReference>
<evidence type="ECO:0000256" key="1">
    <source>
        <dbReference type="RuleBase" id="RU004185"/>
    </source>
</evidence>
<gene>
    <name evidence="2" type="ORF">CRG98_006981</name>
</gene>
<dbReference type="STRING" id="22663.A0A2I0KVV6"/>
<dbReference type="InterPro" id="IPR033659">
    <property type="entry name" value="Ferrochelatase_N"/>
</dbReference>
<dbReference type="CDD" id="cd03411">
    <property type="entry name" value="Ferrochelatase_N"/>
    <property type="match status" value="1"/>
</dbReference>
<sequence>MNTAAPSSSSSSCIPAASRNPNLNLLLFPSHKNGSRCTGLQLEASSSSSGSFQGLPRNCVVGRYAAEPLGAVATSDAPGATSPSVVGEDKIGVLLLNLGGPETLDDVQPFLFNLFADPDIIRLPRLFRFLQKPLAQFISVLRAPKSKEGYASIGGGSPLRQITDAQ</sequence>
<reference evidence="2 3" key="1">
    <citation type="submission" date="2017-11" db="EMBL/GenBank/DDBJ databases">
        <title>De-novo sequencing of pomegranate (Punica granatum L.) genome.</title>
        <authorList>
            <person name="Akparov Z."/>
            <person name="Amiraslanov A."/>
            <person name="Hajiyeva S."/>
            <person name="Abbasov M."/>
            <person name="Kaur K."/>
            <person name="Hamwieh A."/>
            <person name="Solovyev V."/>
            <person name="Salamov A."/>
            <person name="Braich B."/>
            <person name="Kosarev P."/>
            <person name="Mahmoud A."/>
            <person name="Hajiyev E."/>
            <person name="Babayeva S."/>
            <person name="Izzatullayeva V."/>
            <person name="Mammadov A."/>
            <person name="Mammadov A."/>
            <person name="Sharifova S."/>
            <person name="Ojaghi J."/>
            <person name="Eynullazada K."/>
            <person name="Bayramov B."/>
            <person name="Abdulazimova A."/>
            <person name="Shahmuradov I."/>
        </authorList>
    </citation>
    <scope>NUCLEOTIDE SEQUENCE [LARGE SCALE GENOMIC DNA]</scope>
    <source>
        <strain evidence="3">cv. AG2017</strain>
        <tissue evidence="2">Leaf</tissue>
    </source>
</reference>
<dbReference type="Pfam" id="PF00762">
    <property type="entry name" value="Ferrochelatase"/>
    <property type="match status" value="1"/>
</dbReference>